<organism evidence="1 2">
    <name type="scientific">Orchesella cincta</name>
    <name type="common">Springtail</name>
    <name type="synonym">Podura cincta</name>
    <dbReference type="NCBI Taxonomy" id="48709"/>
    <lineage>
        <taxon>Eukaryota</taxon>
        <taxon>Metazoa</taxon>
        <taxon>Ecdysozoa</taxon>
        <taxon>Arthropoda</taxon>
        <taxon>Hexapoda</taxon>
        <taxon>Collembola</taxon>
        <taxon>Entomobryomorpha</taxon>
        <taxon>Entomobryoidea</taxon>
        <taxon>Orchesellidae</taxon>
        <taxon>Orchesellinae</taxon>
        <taxon>Orchesella</taxon>
    </lineage>
</organism>
<comment type="caution">
    <text evidence="1">The sequence shown here is derived from an EMBL/GenBank/DDBJ whole genome shotgun (WGS) entry which is preliminary data.</text>
</comment>
<dbReference type="GO" id="GO:0106370">
    <property type="term" value="F:protein-L-histidine N-pros-methyltransferase activity"/>
    <property type="evidence" value="ECO:0007669"/>
    <property type="project" value="InterPro"/>
</dbReference>
<dbReference type="GO" id="GO:0032259">
    <property type="term" value="P:methylation"/>
    <property type="evidence" value="ECO:0007669"/>
    <property type="project" value="UniProtKB-KW"/>
</dbReference>
<keyword evidence="1" id="KW-0808">Transferase</keyword>
<dbReference type="AlphaFoldDB" id="A0A1D2NEB4"/>
<name>A0A1D2NEB4_ORCCI</name>
<dbReference type="InterPro" id="IPR007884">
    <property type="entry name" value="METL9"/>
</dbReference>
<dbReference type="CDD" id="cd02440">
    <property type="entry name" value="AdoMet_MTases"/>
    <property type="match status" value="1"/>
</dbReference>
<keyword evidence="2" id="KW-1185">Reference proteome</keyword>
<dbReference type="InterPro" id="IPR029063">
    <property type="entry name" value="SAM-dependent_MTases_sf"/>
</dbReference>
<accession>A0A1D2NEB4</accession>
<dbReference type="OMA" id="VEIGGKW"/>
<keyword evidence="1" id="KW-0489">Methyltransferase</keyword>
<proteinExistence type="predicted"/>
<reference evidence="1 2" key="1">
    <citation type="journal article" date="2016" name="Genome Biol. Evol.">
        <title>Gene Family Evolution Reflects Adaptation to Soil Environmental Stressors in the Genome of the Collembolan Orchesella cincta.</title>
        <authorList>
            <person name="Faddeeva-Vakhrusheva A."/>
            <person name="Derks M.F."/>
            <person name="Anvar S.Y."/>
            <person name="Agamennone V."/>
            <person name="Suring W."/>
            <person name="Smit S."/>
            <person name="van Straalen N.M."/>
            <person name="Roelofs D."/>
        </authorList>
    </citation>
    <scope>NUCLEOTIDE SEQUENCE [LARGE SCALE GENOMIC DNA]</scope>
    <source>
        <tissue evidence="1">Mixed pool</tissue>
    </source>
</reference>
<dbReference type="PANTHER" id="PTHR12890:SF0">
    <property type="entry name" value="PROTEIN-L-HISTIDINE N-PROS-METHYLTRANSFERASE"/>
    <property type="match status" value="1"/>
</dbReference>
<dbReference type="STRING" id="48709.A0A1D2NEB4"/>
<dbReference type="SUPFAM" id="SSF53335">
    <property type="entry name" value="S-adenosyl-L-methionine-dependent methyltransferases"/>
    <property type="match status" value="1"/>
</dbReference>
<dbReference type="PANTHER" id="PTHR12890">
    <property type="entry name" value="DREV PROTEIN"/>
    <property type="match status" value="1"/>
</dbReference>
<dbReference type="Pfam" id="PF05219">
    <property type="entry name" value="DREV"/>
    <property type="match status" value="1"/>
</dbReference>
<feature type="non-terminal residue" evidence="1">
    <location>
        <position position="312"/>
    </location>
</feature>
<dbReference type="OrthoDB" id="199041at2759"/>
<dbReference type="Gene3D" id="3.40.50.150">
    <property type="entry name" value="Vaccinia Virus protein VP39"/>
    <property type="match status" value="1"/>
</dbReference>
<gene>
    <name evidence="1" type="ORF">Ocin01_03365</name>
</gene>
<evidence type="ECO:0000313" key="2">
    <source>
        <dbReference type="Proteomes" id="UP000094527"/>
    </source>
</evidence>
<protein>
    <submittedName>
        <fullName evidence="1">Methyltransferase-like protein 9</fullName>
    </submittedName>
</protein>
<sequence>MFRPRSGMAKVLYQKILTDQKIQAMDKSKWYQIDEQRMKDLSQDIGSKFEQFEMDESTQLFLDSCVENSDNTFWQMWLTLASSILSWFLTNTSVNGLLGRGSMQVFSSDQFEQLIDYQHSNNTLGNLLDIGAGDGSTTDRMADCFSNVYATEMSTTMRWTLQKKGYTVLDVSEWSNQEVKFDVISCLNVLDRCEKPLTLINQIKSSLKPGGVAVLAFVIPFKPYVEFGQHKTTEPTETLMIEDKTFEGEVRNFVENVLTPNGWDVVKWTKLPYLCEGDINQAFYWLDDVVFVVRPKIEQCLKSENACPRSPF</sequence>
<evidence type="ECO:0000313" key="1">
    <source>
        <dbReference type="EMBL" id="ODN03316.1"/>
    </source>
</evidence>
<dbReference type="EMBL" id="LJIJ01000078">
    <property type="protein sequence ID" value="ODN03316.1"/>
    <property type="molecule type" value="Genomic_DNA"/>
</dbReference>
<dbReference type="Proteomes" id="UP000094527">
    <property type="component" value="Unassembled WGS sequence"/>
</dbReference>